<dbReference type="Proteomes" id="UP000248168">
    <property type="component" value="Unassembled WGS sequence"/>
</dbReference>
<dbReference type="GO" id="GO:0008237">
    <property type="term" value="F:metallopeptidase activity"/>
    <property type="evidence" value="ECO:0007669"/>
    <property type="project" value="InterPro"/>
</dbReference>
<dbReference type="Pfam" id="PF01433">
    <property type="entry name" value="Peptidase_M1"/>
    <property type="match status" value="1"/>
</dbReference>
<proteinExistence type="predicted"/>
<organism evidence="4 5">
    <name type="scientific">Nitrospira lenta</name>
    <dbReference type="NCBI Taxonomy" id="1436998"/>
    <lineage>
        <taxon>Bacteria</taxon>
        <taxon>Pseudomonadati</taxon>
        <taxon>Nitrospirota</taxon>
        <taxon>Nitrospiria</taxon>
        <taxon>Nitrospirales</taxon>
        <taxon>Nitrospiraceae</taxon>
        <taxon>Nitrospira</taxon>
    </lineage>
</organism>
<dbReference type="InterPro" id="IPR027268">
    <property type="entry name" value="Peptidase_M4/M1_CTD_sf"/>
</dbReference>
<gene>
    <name evidence="4" type="ORF">NITLEN_20539</name>
</gene>
<feature type="active site" description="Proton donor" evidence="1">
    <location>
        <position position="410"/>
    </location>
</feature>
<dbReference type="SUPFAM" id="SSF55486">
    <property type="entry name" value="Metalloproteases ('zincins'), catalytic domain"/>
    <property type="match status" value="1"/>
</dbReference>
<keyword evidence="2" id="KW-0479">Metal-binding</keyword>
<dbReference type="RefSeq" id="WP_121989220.1">
    <property type="nucleotide sequence ID" value="NZ_OUNR01000012.1"/>
</dbReference>
<dbReference type="EC" id="3.4.-.-" evidence="4"/>
<feature type="binding site" evidence="2">
    <location>
        <position position="328"/>
    </location>
    <ligand>
        <name>Zn(2+)</name>
        <dbReference type="ChEBI" id="CHEBI:29105"/>
        <note>catalytic</note>
    </ligand>
</feature>
<dbReference type="EMBL" id="OUNR01000012">
    <property type="protein sequence ID" value="SPP64899.1"/>
    <property type="molecule type" value="Genomic_DNA"/>
</dbReference>
<name>A0A330LD38_9BACT</name>
<comment type="cofactor">
    <cofactor evidence="2">
        <name>Zn(2+)</name>
        <dbReference type="ChEBI" id="CHEBI:29105"/>
    </cofactor>
    <text evidence="2">Binds 1 zinc ion per subunit.</text>
</comment>
<evidence type="ECO:0000256" key="1">
    <source>
        <dbReference type="PIRSR" id="PIRSR634015-1"/>
    </source>
</evidence>
<dbReference type="AlphaFoldDB" id="A0A330LD38"/>
<accession>A0A330LD38</accession>
<dbReference type="OrthoDB" id="9762302at2"/>
<feature type="binding site" evidence="2">
    <location>
        <position position="332"/>
    </location>
    <ligand>
        <name>Zn(2+)</name>
        <dbReference type="ChEBI" id="CHEBI:29105"/>
        <note>catalytic</note>
    </ligand>
</feature>
<sequence length="740" mass="82203">MPVGSSRLSYITCLIGLSLFLPLSQGWAGELPSSPSTIVRHALRASIDPDQHQLTVIDRMVVRVGGSQPTLDFTLAKSLRLETVALVTRVGTEERLTPVPTSLGDAAIDSHLRSLLVSLPDQRHEEVTLEWRYRGAIDDLPREPRHLRFVTPSETSGHIGPEGVYMSSETGWYPDLTGSLASYALTVEMPSGWTTVSQGHGGTEQDCSQPRSDGSCVSLQTWTSGVTEALTLVANRFMVKTRDWKSATGQAVQLATYLFPDDAALADEYLDATVKYLDAYVPLLGPFPFEQFAVVENFFASGLGMPSFTLLGSGSIKRHYTQPYALGHEIVHSWIGNAVWNRPESGNWVEGLTTYLTNYYWHELIHDDRQAREQRRLMLQGYSLYVTPQQDYPIAEFQRKSDEKDNAIGYQKAAMVFHQLRMEIGDEAFWRAVKQLIAEYSGRHADWRDLERIFTQSSGRELRWFFEQWIERPGAPAVAIVEAAASPSQQQPGAYTLRVRLTREGGAFRFILPLAIAMNGSTTSVPVALAAEQRDIELVVPAEPLNVSIDPEFMSLQRLKREQMAPVLNLFVTDQRKAVLPLFPDSATPFKELVARIKAQDAQDPTKRTTAILPMDIVALPPSGSVLVVATADRHAQVQSLLAKACGDLATVGPDGFRIAGTAYEGRRMAVLLSCHRPEAPGSVVTLLYAMDPAAAAKVARLLFFYGWQSAVVFDEGTVTQRDMWQAFQGMKEVRRDEQR</sequence>
<evidence type="ECO:0000259" key="3">
    <source>
        <dbReference type="Pfam" id="PF01433"/>
    </source>
</evidence>
<protein>
    <submittedName>
        <fullName evidence="4">Putative Peptidase M</fullName>
        <ecNumber evidence="4">3.4.-.-</ecNumber>
    </submittedName>
</protein>
<dbReference type="GO" id="GO:0008270">
    <property type="term" value="F:zinc ion binding"/>
    <property type="evidence" value="ECO:0007669"/>
    <property type="project" value="InterPro"/>
</dbReference>
<evidence type="ECO:0000313" key="5">
    <source>
        <dbReference type="Proteomes" id="UP000248168"/>
    </source>
</evidence>
<keyword evidence="2" id="KW-0862">Zinc</keyword>
<dbReference type="Gene3D" id="1.10.390.10">
    <property type="entry name" value="Neutral Protease Domain 2"/>
    <property type="match status" value="1"/>
</dbReference>
<evidence type="ECO:0000313" key="4">
    <source>
        <dbReference type="EMBL" id="SPP64899.1"/>
    </source>
</evidence>
<dbReference type="PANTHER" id="PTHR45726">
    <property type="entry name" value="LEUKOTRIENE A-4 HYDROLASE"/>
    <property type="match status" value="1"/>
</dbReference>
<keyword evidence="5" id="KW-1185">Reference proteome</keyword>
<evidence type="ECO:0000256" key="2">
    <source>
        <dbReference type="PIRSR" id="PIRSR634015-3"/>
    </source>
</evidence>
<feature type="active site" description="Proton acceptor" evidence="1">
    <location>
        <position position="329"/>
    </location>
</feature>
<dbReference type="InterPro" id="IPR014782">
    <property type="entry name" value="Peptidase_M1_dom"/>
</dbReference>
<dbReference type="InParanoid" id="A0A330LD38"/>
<feature type="binding site" evidence="2">
    <location>
        <position position="350"/>
    </location>
    <ligand>
        <name>Zn(2+)</name>
        <dbReference type="ChEBI" id="CHEBI:29105"/>
        <note>catalytic</note>
    </ligand>
</feature>
<keyword evidence="4" id="KW-0378">Hydrolase</keyword>
<dbReference type="PANTHER" id="PTHR45726:SF3">
    <property type="entry name" value="LEUKOTRIENE A-4 HYDROLASE"/>
    <property type="match status" value="1"/>
</dbReference>
<reference evidence="5" key="1">
    <citation type="submission" date="2018-04" db="EMBL/GenBank/DDBJ databases">
        <authorList>
            <person name="Lucker S."/>
            <person name="Sakoula D."/>
        </authorList>
    </citation>
    <scope>NUCLEOTIDE SEQUENCE [LARGE SCALE GENOMIC DNA]</scope>
</reference>
<feature type="domain" description="Peptidase M1 membrane alanine aminopeptidase" evidence="3">
    <location>
        <begin position="327"/>
        <end position="469"/>
    </location>
</feature>
<dbReference type="InterPro" id="IPR034015">
    <property type="entry name" value="M1_LTA4H"/>
</dbReference>